<dbReference type="VEuPathDB" id="FungiDB:I7I53_06046"/>
<feature type="compositionally biased region" description="Polar residues" evidence="5">
    <location>
        <begin position="341"/>
        <end position="352"/>
    </location>
</feature>
<sequence>MDYNIHDTTGPHQPGELCMEMSNDQQLKETRQDLTMDPAVGSAADKKRNKLGYHRTSVACVHCRKRKIRCLLASDDTRCENCIRLKKECHFFPVDQQPPMETKRSRSGSKTGATSTEASITSSPPALGGGGIVDQSDSYFQYAPMPMNSGQDISPFEPAPFATNPMPNFSPGPLSSHELTTVQPLNQPEAWDNASYFDQNFPSVMAKSQMTTPTTTLWNHAPTSVAPLSTDPSIPGTPITPGILPSTGDPTAFGMPDNSVWGTQPTRSATLATGNLAQYQHPYQQPMPPEFKRRMTAPVDTYGHPANSSMSELQSSTVPVSYTQTQSSAAYTSWDAYQRQPTVPGNLNQPVIGSTPDGLGGWYPADPQQYPVMKQEDYHNP</sequence>
<dbReference type="GO" id="GO:0003677">
    <property type="term" value="F:DNA binding"/>
    <property type="evidence" value="ECO:0007669"/>
    <property type="project" value="UniProtKB-KW"/>
</dbReference>
<dbReference type="EMBL" id="CP069103">
    <property type="protein sequence ID" value="QSS50874.1"/>
    <property type="molecule type" value="Genomic_DNA"/>
</dbReference>
<keyword evidence="4" id="KW-0539">Nucleus</keyword>
<dbReference type="Gene3D" id="4.10.240.10">
    <property type="entry name" value="Zn(2)-C6 fungal-type DNA-binding domain"/>
    <property type="match status" value="1"/>
</dbReference>
<evidence type="ECO:0000313" key="7">
    <source>
        <dbReference type="EMBL" id="QSS50874.1"/>
    </source>
</evidence>
<dbReference type="InterPro" id="IPR036864">
    <property type="entry name" value="Zn2-C6_fun-type_DNA-bd_sf"/>
</dbReference>
<gene>
    <name evidence="7" type="ORF">I7I53_06046</name>
</gene>
<dbReference type="GO" id="GO:0008270">
    <property type="term" value="F:zinc ion binding"/>
    <property type="evidence" value="ECO:0007669"/>
    <property type="project" value="InterPro"/>
</dbReference>
<feature type="compositionally biased region" description="Polar residues" evidence="5">
    <location>
        <begin position="108"/>
        <end position="124"/>
    </location>
</feature>
<feature type="region of interest" description="Disordered" evidence="5">
    <location>
        <begin position="95"/>
        <end position="133"/>
    </location>
</feature>
<feature type="region of interest" description="Disordered" evidence="5">
    <location>
        <begin position="341"/>
        <end position="381"/>
    </location>
</feature>
<dbReference type="SMART" id="SM00066">
    <property type="entry name" value="GAL4"/>
    <property type="match status" value="1"/>
</dbReference>
<dbReference type="Pfam" id="PF00172">
    <property type="entry name" value="Zn_clus"/>
    <property type="match status" value="1"/>
</dbReference>
<evidence type="ECO:0000256" key="4">
    <source>
        <dbReference type="ARBA" id="ARBA00023242"/>
    </source>
</evidence>
<dbReference type="InterPro" id="IPR001138">
    <property type="entry name" value="Zn2Cys6_DnaBD"/>
</dbReference>
<evidence type="ECO:0000259" key="6">
    <source>
        <dbReference type="PROSITE" id="PS50048"/>
    </source>
</evidence>
<proteinExistence type="predicted"/>
<reference evidence="7" key="1">
    <citation type="submission" date="2021-01" db="EMBL/GenBank/DDBJ databases">
        <title>Chromosome-level genome assembly of a human fungal pathogen reveals clustering of transcriptionally co-regulated genes.</title>
        <authorList>
            <person name="Voorhies M."/>
            <person name="Cohen S."/>
            <person name="Shea T.P."/>
            <person name="Petrus S."/>
            <person name="Munoz J.F."/>
            <person name="Poplawski S."/>
            <person name="Goldman W.E."/>
            <person name="Michael T."/>
            <person name="Cuomo C.A."/>
            <person name="Sil A."/>
            <person name="Beyhan S."/>
        </authorList>
    </citation>
    <scope>NUCLEOTIDE SEQUENCE</scope>
    <source>
        <strain evidence="7">H88</strain>
    </source>
</reference>
<dbReference type="CDD" id="cd00067">
    <property type="entry name" value="GAL4"/>
    <property type="match status" value="1"/>
</dbReference>
<dbReference type="Proteomes" id="UP000663419">
    <property type="component" value="Chromosome 2"/>
</dbReference>
<feature type="domain" description="Zn(2)-C6 fungal-type" evidence="6">
    <location>
        <begin position="59"/>
        <end position="91"/>
    </location>
</feature>
<dbReference type="PANTHER" id="PTHR31668:SF30">
    <property type="entry name" value="ZN(II)2CYS6 TRANSCRIPTION FACTOR (EUROFUNG)"/>
    <property type="match status" value="1"/>
</dbReference>
<protein>
    <submittedName>
        <fullName evidence="7">C6 finger domain-containing protein</fullName>
    </submittedName>
</protein>
<dbReference type="InterPro" id="IPR050797">
    <property type="entry name" value="Carb_Metab_Trans_Reg"/>
</dbReference>
<keyword evidence="3" id="KW-0804">Transcription</keyword>
<accession>A0A8A1LEK6</accession>
<keyword evidence="1" id="KW-0805">Transcription regulation</keyword>
<dbReference type="AlphaFoldDB" id="A0A8A1LEK6"/>
<dbReference type="PROSITE" id="PS50048">
    <property type="entry name" value="ZN2_CY6_FUNGAL_2"/>
    <property type="match status" value="1"/>
</dbReference>
<name>A0A8A1LEK6_AJEC8</name>
<evidence type="ECO:0000256" key="5">
    <source>
        <dbReference type="SAM" id="MobiDB-lite"/>
    </source>
</evidence>
<dbReference type="GO" id="GO:0000981">
    <property type="term" value="F:DNA-binding transcription factor activity, RNA polymerase II-specific"/>
    <property type="evidence" value="ECO:0007669"/>
    <property type="project" value="InterPro"/>
</dbReference>
<dbReference type="PROSITE" id="PS00463">
    <property type="entry name" value="ZN2_CY6_FUNGAL_1"/>
    <property type="match status" value="1"/>
</dbReference>
<keyword evidence="2" id="KW-0238">DNA-binding</keyword>
<dbReference type="SUPFAM" id="SSF57701">
    <property type="entry name" value="Zn2/Cys6 DNA-binding domain"/>
    <property type="match status" value="1"/>
</dbReference>
<organism evidence="7 8">
    <name type="scientific">Ajellomyces capsulatus (strain H88)</name>
    <name type="common">Darling's disease fungus</name>
    <name type="synonym">Histoplasma capsulatum</name>
    <dbReference type="NCBI Taxonomy" id="544711"/>
    <lineage>
        <taxon>Eukaryota</taxon>
        <taxon>Fungi</taxon>
        <taxon>Dikarya</taxon>
        <taxon>Ascomycota</taxon>
        <taxon>Pezizomycotina</taxon>
        <taxon>Eurotiomycetes</taxon>
        <taxon>Eurotiomycetidae</taxon>
        <taxon>Onygenales</taxon>
        <taxon>Ajellomycetaceae</taxon>
        <taxon>Histoplasma</taxon>
    </lineage>
</organism>
<evidence type="ECO:0000256" key="3">
    <source>
        <dbReference type="ARBA" id="ARBA00023163"/>
    </source>
</evidence>
<evidence type="ECO:0000256" key="2">
    <source>
        <dbReference type="ARBA" id="ARBA00023125"/>
    </source>
</evidence>
<evidence type="ECO:0000256" key="1">
    <source>
        <dbReference type="ARBA" id="ARBA00023015"/>
    </source>
</evidence>
<dbReference type="PANTHER" id="PTHR31668">
    <property type="entry name" value="GLUCOSE TRANSPORT TRANSCRIPTION REGULATOR RGT1-RELATED-RELATED"/>
    <property type="match status" value="1"/>
</dbReference>
<evidence type="ECO:0000313" key="8">
    <source>
        <dbReference type="Proteomes" id="UP000663419"/>
    </source>
</evidence>